<feature type="transmembrane region" description="Helical" evidence="16">
    <location>
        <begin position="121"/>
        <end position="141"/>
    </location>
</feature>
<keyword evidence="9" id="KW-0325">Glycoprotein</keyword>
<dbReference type="GO" id="GO:0006915">
    <property type="term" value="P:apoptotic process"/>
    <property type="evidence" value="ECO:0007669"/>
    <property type="project" value="UniProtKB-KW"/>
</dbReference>
<comment type="similarity">
    <text evidence="12">Belongs to the BI1 family. LFG subfamily.</text>
</comment>
<organism evidence="17 18">
    <name type="scientific">Oncorhynchus mykiss</name>
    <name type="common">Rainbow trout</name>
    <name type="synonym">Salmo gairdneri</name>
    <dbReference type="NCBI Taxonomy" id="8022"/>
    <lineage>
        <taxon>Eukaryota</taxon>
        <taxon>Metazoa</taxon>
        <taxon>Chordata</taxon>
        <taxon>Craniata</taxon>
        <taxon>Vertebrata</taxon>
        <taxon>Euteleostomi</taxon>
        <taxon>Actinopterygii</taxon>
        <taxon>Neopterygii</taxon>
        <taxon>Teleostei</taxon>
        <taxon>Protacanthopterygii</taxon>
        <taxon>Salmoniformes</taxon>
        <taxon>Salmonidae</taxon>
        <taxon>Salmoninae</taxon>
        <taxon>Oncorhynchus</taxon>
    </lineage>
</organism>
<feature type="transmembrane region" description="Helical" evidence="16">
    <location>
        <begin position="273"/>
        <end position="295"/>
    </location>
</feature>
<evidence type="ECO:0000256" key="15">
    <source>
        <dbReference type="ARBA" id="ARBA00042941"/>
    </source>
</evidence>
<dbReference type="Proteomes" id="UP000193380">
    <property type="component" value="Unassembled WGS sequence"/>
</dbReference>
<evidence type="ECO:0000313" key="18">
    <source>
        <dbReference type="Proteomes" id="UP000193380"/>
    </source>
</evidence>
<comment type="subcellular location">
    <subcellularLocation>
        <location evidence="2">Cell membrane</location>
        <topology evidence="2">Multi-pass membrane protein</topology>
    </subcellularLocation>
    <subcellularLocation>
        <location evidence="1">Membrane raft</location>
    </subcellularLocation>
    <subcellularLocation>
        <location evidence="11">Postsynaptic cell membrane</location>
    </subcellularLocation>
</comment>
<evidence type="ECO:0000256" key="6">
    <source>
        <dbReference type="ARBA" id="ARBA00022989"/>
    </source>
</evidence>
<keyword evidence="4 16" id="KW-0812">Transmembrane</keyword>
<dbReference type="PANTHER" id="PTHR23291">
    <property type="entry name" value="BAX INHIBITOR-RELATED"/>
    <property type="match status" value="1"/>
</dbReference>
<evidence type="ECO:0000256" key="3">
    <source>
        <dbReference type="ARBA" id="ARBA00022475"/>
    </source>
</evidence>
<sequence length="300" mass="34394">MHLLYGASDYEEMQTQFSWDDQAIRRIFIRKVYAILMIQLCVTVAIVALFTFCAPVRFYIQTHPLLYMCSYMMFLATYIALNCCGEQIRRQFPWNLVLLALFTLSLACMMGFVSSFYNTKSVVLCLGITALVCMSVTIFSFQTKIDFTSYQGVLFVLTMVMLFCCIILSIVIPFGYVSSPPGYSFKGIVRDFDNESLYDWLIKFLLSDTGVLVTSHLRCDRSYPLHSGEWQIFNTHSSLGRPRVFPGQGHMFLAFDTQLLIGNKRYTMSPEEYVFATLNLYLDIVNLFSFLLSCFGGGRD</sequence>
<evidence type="ECO:0000256" key="10">
    <source>
        <dbReference type="ARBA" id="ARBA00023257"/>
    </source>
</evidence>
<gene>
    <name evidence="17" type="ORF">GSONMT00037805001</name>
</gene>
<dbReference type="GO" id="GO:0005794">
    <property type="term" value="C:Golgi apparatus"/>
    <property type="evidence" value="ECO:0007669"/>
    <property type="project" value="TreeGrafter"/>
</dbReference>
<dbReference type="GO" id="GO:0045121">
    <property type="term" value="C:membrane raft"/>
    <property type="evidence" value="ECO:0007669"/>
    <property type="project" value="UniProtKB-SubCell"/>
</dbReference>
<name>A0A060XSS4_ONCMY</name>
<dbReference type="InterPro" id="IPR006214">
    <property type="entry name" value="Bax_inhibitor_1-related"/>
</dbReference>
<dbReference type="Pfam" id="PF01027">
    <property type="entry name" value="Bax1-I"/>
    <property type="match status" value="1"/>
</dbReference>
<evidence type="ECO:0000256" key="16">
    <source>
        <dbReference type="RuleBase" id="RU004379"/>
    </source>
</evidence>
<protein>
    <recommendedName>
        <fullName evidence="14">Protein lifeguard 2</fullName>
    </recommendedName>
    <alternativeName>
        <fullName evidence="15">Fas apoptotic inhibitory molecule 2</fullName>
    </alternativeName>
</protein>
<proteinExistence type="inferred from homology"/>
<evidence type="ECO:0000256" key="5">
    <source>
        <dbReference type="ARBA" id="ARBA00022703"/>
    </source>
</evidence>
<feature type="transmembrane region" description="Helical" evidence="16">
    <location>
        <begin position="65"/>
        <end position="84"/>
    </location>
</feature>
<keyword evidence="3" id="KW-1003">Cell membrane</keyword>
<reference evidence="17" key="1">
    <citation type="journal article" date="2014" name="Nat. Commun.">
        <title>The rainbow trout genome provides novel insights into evolution after whole-genome duplication in vertebrates.</title>
        <authorList>
            <person name="Berthelot C."/>
            <person name="Brunet F."/>
            <person name="Chalopin D."/>
            <person name="Juanchich A."/>
            <person name="Bernard M."/>
            <person name="Noel B."/>
            <person name="Bento P."/>
            <person name="Da Silva C."/>
            <person name="Labadie K."/>
            <person name="Alberti A."/>
            <person name="Aury J.M."/>
            <person name="Louis A."/>
            <person name="Dehais P."/>
            <person name="Bardou P."/>
            <person name="Montfort J."/>
            <person name="Klopp C."/>
            <person name="Cabau C."/>
            <person name="Gaspin C."/>
            <person name="Thorgaard G.H."/>
            <person name="Boussaha M."/>
            <person name="Quillet E."/>
            <person name="Guyomard R."/>
            <person name="Galiana D."/>
            <person name="Bobe J."/>
            <person name="Volff J.N."/>
            <person name="Genet C."/>
            <person name="Wincker P."/>
            <person name="Jaillon O."/>
            <person name="Roest Crollius H."/>
            <person name="Guiguen Y."/>
        </authorList>
    </citation>
    <scope>NUCLEOTIDE SEQUENCE [LARGE SCALE GENOMIC DNA]</scope>
</reference>
<keyword evidence="6 16" id="KW-1133">Transmembrane helix</keyword>
<reference evidence="17" key="2">
    <citation type="submission" date="2014-03" db="EMBL/GenBank/DDBJ databases">
        <authorList>
            <person name="Genoscope - CEA"/>
        </authorList>
    </citation>
    <scope>NUCLEOTIDE SEQUENCE</scope>
</reference>
<evidence type="ECO:0000256" key="4">
    <source>
        <dbReference type="ARBA" id="ARBA00022692"/>
    </source>
</evidence>
<evidence type="ECO:0000256" key="1">
    <source>
        <dbReference type="ARBA" id="ARBA00004285"/>
    </source>
</evidence>
<evidence type="ECO:0000256" key="11">
    <source>
        <dbReference type="ARBA" id="ARBA00034100"/>
    </source>
</evidence>
<keyword evidence="5" id="KW-0053">Apoptosis</keyword>
<feature type="transmembrane region" description="Helical" evidence="16">
    <location>
        <begin position="32"/>
        <end position="59"/>
    </location>
</feature>
<dbReference type="EMBL" id="FR905558">
    <property type="protein sequence ID" value="CDQ80164.1"/>
    <property type="molecule type" value="Genomic_DNA"/>
</dbReference>
<dbReference type="GO" id="GO:0005783">
    <property type="term" value="C:endoplasmic reticulum"/>
    <property type="evidence" value="ECO:0007669"/>
    <property type="project" value="TreeGrafter"/>
</dbReference>
<keyword evidence="8 16" id="KW-0472">Membrane</keyword>
<evidence type="ECO:0000256" key="2">
    <source>
        <dbReference type="ARBA" id="ARBA00004651"/>
    </source>
</evidence>
<evidence type="ECO:0000256" key="7">
    <source>
        <dbReference type="ARBA" id="ARBA00023018"/>
    </source>
</evidence>
<accession>A0A060XSS4</accession>
<dbReference type="CDD" id="cd10428">
    <property type="entry name" value="LFG_like"/>
    <property type="match status" value="1"/>
</dbReference>
<keyword evidence="7" id="KW-0770">Synapse</keyword>
<evidence type="ECO:0000256" key="14">
    <source>
        <dbReference type="ARBA" id="ARBA00040576"/>
    </source>
</evidence>
<evidence type="ECO:0000256" key="13">
    <source>
        <dbReference type="ARBA" id="ARBA00038784"/>
    </source>
</evidence>
<feature type="transmembrane region" description="Helical" evidence="16">
    <location>
        <begin position="153"/>
        <end position="176"/>
    </location>
</feature>
<dbReference type="STRING" id="8022.A0A060XSS4"/>
<keyword evidence="10" id="KW-0628">Postsynaptic cell membrane</keyword>
<evidence type="ECO:0000256" key="9">
    <source>
        <dbReference type="ARBA" id="ARBA00023180"/>
    </source>
</evidence>
<dbReference type="GO" id="GO:2001234">
    <property type="term" value="P:negative regulation of apoptotic signaling pathway"/>
    <property type="evidence" value="ECO:0007669"/>
    <property type="project" value="TreeGrafter"/>
</dbReference>
<dbReference type="GO" id="GO:0045211">
    <property type="term" value="C:postsynaptic membrane"/>
    <property type="evidence" value="ECO:0007669"/>
    <property type="project" value="UniProtKB-SubCell"/>
</dbReference>
<dbReference type="AlphaFoldDB" id="A0A060XSS4"/>
<evidence type="ECO:0000256" key="12">
    <source>
        <dbReference type="ARBA" id="ARBA00038174"/>
    </source>
</evidence>
<evidence type="ECO:0000313" key="17">
    <source>
        <dbReference type="EMBL" id="CDQ80164.1"/>
    </source>
</evidence>
<comment type="subunit">
    <text evidence="13">Interacts with FAS/TNFRSF6 and BAX.</text>
</comment>
<dbReference type="PaxDb" id="8022-A0A060XSS4"/>
<dbReference type="PANTHER" id="PTHR23291:SF18">
    <property type="entry name" value="PROTEIN LIFEGUARD 2"/>
    <property type="match status" value="1"/>
</dbReference>
<feature type="transmembrane region" description="Helical" evidence="16">
    <location>
        <begin position="96"/>
        <end position="115"/>
    </location>
</feature>
<evidence type="ECO:0000256" key="8">
    <source>
        <dbReference type="ARBA" id="ARBA00023136"/>
    </source>
</evidence>